<dbReference type="Pfam" id="PF00753">
    <property type="entry name" value="Lactamase_B"/>
    <property type="match status" value="1"/>
</dbReference>
<dbReference type="PANTHER" id="PTHR42978:SF2">
    <property type="entry name" value="102 KBASES UNSTABLE REGION: FROM 1 TO 119443"/>
    <property type="match status" value="1"/>
</dbReference>
<dbReference type="GO" id="GO:0016787">
    <property type="term" value="F:hydrolase activity"/>
    <property type="evidence" value="ECO:0007669"/>
    <property type="project" value="UniProtKB-KW"/>
</dbReference>
<dbReference type="InterPro" id="IPR001279">
    <property type="entry name" value="Metallo-B-lactamas"/>
</dbReference>
<sequence length="262" mass="29097">MTEVRLYMLDTGILKCKYHDIYLNQGGDSDLDIPVPFFLITHPKGNVVIDGGTPVECATDPMGHWGKVAEFFQPVLTVEQGCVAQVEALGISSESVRYVVLSHLHLDHVGAVGRFPNATHVVQRTEYEYAFAPDWFAVLAYVRKDFDDPALKWLLLEDAWGDFYDLYGDGSIILIRSPGHTCGHQSILVRTSAGQHVLLAVDAADTLDHWEERALPGALHSTIDSVRSVKKLRAVQAKTDALVVAGHDGRQWADLRKAPEYY</sequence>
<keyword evidence="8" id="KW-1185">Reference proteome</keyword>
<protein>
    <submittedName>
        <fullName evidence="7">Metallo-beta-lactamase superfamily protein</fullName>
    </submittedName>
</protein>
<dbReference type="CDD" id="cd07729">
    <property type="entry name" value="AHL_lactonase_MBL-fold"/>
    <property type="match status" value="1"/>
</dbReference>
<dbReference type="InterPro" id="IPR054889">
    <property type="entry name" value="AHLLactAttM"/>
</dbReference>
<dbReference type="InterPro" id="IPR036866">
    <property type="entry name" value="RibonucZ/Hydroxyglut_hydro"/>
</dbReference>
<gene>
    <name evidence="7" type="ORF">SAMN02745157_2952</name>
</gene>
<dbReference type="NCBIfam" id="NF045700">
    <property type="entry name" value="AHLLactAttM"/>
    <property type="match status" value="1"/>
</dbReference>
<name>A0A1M5EC14_9HYPH</name>
<dbReference type="GO" id="GO:0046872">
    <property type="term" value="F:metal ion binding"/>
    <property type="evidence" value="ECO:0007669"/>
    <property type="project" value="UniProtKB-KW"/>
</dbReference>
<keyword evidence="3" id="KW-0479">Metal-binding</keyword>
<evidence type="ECO:0000256" key="2">
    <source>
        <dbReference type="ARBA" id="ARBA00007749"/>
    </source>
</evidence>
<accession>A0A1M5EC14</accession>
<dbReference type="OrthoDB" id="9773738at2"/>
<comment type="similarity">
    <text evidence="2">Belongs to the metallo-beta-lactamase superfamily.</text>
</comment>
<keyword evidence="4" id="KW-0378">Hydrolase</keyword>
<comment type="cofactor">
    <cofactor evidence="1">
        <name>Zn(2+)</name>
        <dbReference type="ChEBI" id="CHEBI:29105"/>
    </cofactor>
</comment>
<dbReference type="RefSeq" id="WP_073053963.1">
    <property type="nucleotide sequence ID" value="NZ_FQUP01000002.1"/>
</dbReference>
<keyword evidence="5" id="KW-0862">Zinc</keyword>
<dbReference type="EMBL" id="FQUP01000002">
    <property type="protein sequence ID" value="SHF76674.1"/>
    <property type="molecule type" value="Genomic_DNA"/>
</dbReference>
<feature type="domain" description="Metallo-beta-lactamase" evidence="6">
    <location>
        <begin position="34"/>
        <end position="247"/>
    </location>
</feature>
<evidence type="ECO:0000256" key="5">
    <source>
        <dbReference type="ARBA" id="ARBA00022833"/>
    </source>
</evidence>
<evidence type="ECO:0000313" key="7">
    <source>
        <dbReference type="EMBL" id="SHF76674.1"/>
    </source>
</evidence>
<dbReference type="STRING" id="1122133.SAMN02745157_2952"/>
<evidence type="ECO:0000259" key="6">
    <source>
        <dbReference type="SMART" id="SM00849"/>
    </source>
</evidence>
<proteinExistence type="inferred from homology"/>
<dbReference type="SMART" id="SM00849">
    <property type="entry name" value="Lactamase_B"/>
    <property type="match status" value="1"/>
</dbReference>
<evidence type="ECO:0000256" key="4">
    <source>
        <dbReference type="ARBA" id="ARBA00022801"/>
    </source>
</evidence>
<dbReference type="Gene3D" id="3.60.15.10">
    <property type="entry name" value="Ribonuclease Z/Hydroxyacylglutathione hydrolase-like"/>
    <property type="match status" value="1"/>
</dbReference>
<evidence type="ECO:0000256" key="1">
    <source>
        <dbReference type="ARBA" id="ARBA00001947"/>
    </source>
</evidence>
<dbReference type="SUPFAM" id="SSF56281">
    <property type="entry name" value="Metallo-hydrolase/oxidoreductase"/>
    <property type="match status" value="1"/>
</dbReference>
<dbReference type="InterPro" id="IPR051013">
    <property type="entry name" value="MBL_superfamily_lactonases"/>
</dbReference>
<reference evidence="7 8" key="1">
    <citation type="submission" date="2016-11" db="EMBL/GenBank/DDBJ databases">
        <authorList>
            <person name="Jaros S."/>
            <person name="Januszkiewicz K."/>
            <person name="Wedrychowicz H."/>
        </authorList>
    </citation>
    <scope>NUCLEOTIDE SEQUENCE [LARGE SCALE GENOMIC DNA]</scope>
    <source>
        <strain evidence="7 8">DSM 19436</strain>
    </source>
</reference>
<evidence type="ECO:0000313" key="8">
    <source>
        <dbReference type="Proteomes" id="UP000184485"/>
    </source>
</evidence>
<dbReference type="Proteomes" id="UP000184485">
    <property type="component" value="Unassembled WGS sequence"/>
</dbReference>
<organism evidence="7 8">
    <name type="scientific">Kaistia soli DSM 19436</name>
    <dbReference type="NCBI Taxonomy" id="1122133"/>
    <lineage>
        <taxon>Bacteria</taxon>
        <taxon>Pseudomonadati</taxon>
        <taxon>Pseudomonadota</taxon>
        <taxon>Alphaproteobacteria</taxon>
        <taxon>Hyphomicrobiales</taxon>
        <taxon>Kaistiaceae</taxon>
        <taxon>Kaistia</taxon>
    </lineage>
</organism>
<dbReference type="PANTHER" id="PTHR42978">
    <property type="entry name" value="QUORUM-QUENCHING LACTONASE YTNP-RELATED-RELATED"/>
    <property type="match status" value="1"/>
</dbReference>
<evidence type="ECO:0000256" key="3">
    <source>
        <dbReference type="ARBA" id="ARBA00022723"/>
    </source>
</evidence>
<dbReference type="AlphaFoldDB" id="A0A1M5EC14"/>